<gene>
    <name evidence="2" type="ORF">GCM10009801_23240</name>
</gene>
<dbReference type="EMBL" id="BAAAPE010000007">
    <property type="protein sequence ID" value="GAA2071524.1"/>
    <property type="molecule type" value="Genomic_DNA"/>
</dbReference>
<evidence type="ECO:0008006" key="4">
    <source>
        <dbReference type="Google" id="ProtNLM"/>
    </source>
</evidence>
<feature type="region of interest" description="Disordered" evidence="1">
    <location>
        <begin position="1"/>
        <end position="21"/>
    </location>
</feature>
<comment type="caution">
    <text evidence="2">The sequence shown here is derived from an EMBL/GenBank/DDBJ whole genome shotgun (WGS) entry which is preliminary data.</text>
</comment>
<feature type="region of interest" description="Disordered" evidence="1">
    <location>
        <begin position="62"/>
        <end position="82"/>
    </location>
</feature>
<reference evidence="2 3" key="1">
    <citation type="journal article" date="2019" name="Int. J. Syst. Evol. Microbiol.">
        <title>The Global Catalogue of Microorganisms (GCM) 10K type strain sequencing project: providing services to taxonomists for standard genome sequencing and annotation.</title>
        <authorList>
            <consortium name="The Broad Institute Genomics Platform"/>
            <consortium name="The Broad Institute Genome Sequencing Center for Infectious Disease"/>
            <person name="Wu L."/>
            <person name="Ma J."/>
        </authorList>
    </citation>
    <scope>NUCLEOTIDE SEQUENCE [LARGE SCALE GENOMIC DNA]</scope>
    <source>
        <strain evidence="2 3">JCM 15478</strain>
    </source>
</reference>
<proteinExistence type="predicted"/>
<protein>
    <recommendedName>
        <fullName evidence="4">ATP-binding protein</fullName>
    </recommendedName>
</protein>
<organism evidence="2 3">
    <name type="scientific">Streptomyces albiaxialis</name>
    <dbReference type="NCBI Taxonomy" id="329523"/>
    <lineage>
        <taxon>Bacteria</taxon>
        <taxon>Bacillati</taxon>
        <taxon>Actinomycetota</taxon>
        <taxon>Actinomycetes</taxon>
        <taxon>Kitasatosporales</taxon>
        <taxon>Streptomycetaceae</taxon>
        <taxon>Streptomyces</taxon>
    </lineage>
</organism>
<sequence length="172" mass="17213">MDYREQSHDYTWNRRNSPDRTRTTVVRMKNSGPVRSASPVQRALMRAGLLATVVGAALGAGGTTATAADSSGPSGGANGAGEAAQGIADGLTASLEGLGGTEHAVAGLTGTLKNHQLDPLAGTGADPLDNGIATQVADFRQVGTDTLTGPITRGDTLGELPVVGTVLGPLPG</sequence>
<feature type="compositionally biased region" description="Low complexity" evidence="1">
    <location>
        <begin position="62"/>
        <end position="72"/>
    </location>
</feature>
<evidence type="ECO:0000256" key="1">
    <source>
        <dbReference type="SAM" id="MobiDB-lite"/>
    </source>
</evidence>
<name>A0ABN2VTI6_9ACTN</name>
<accession>A0ABN2VTI6</accession>
<keyword evidence="3" id="KW-1185">Reference proteome</keyword>
<evidence type="ECO:0000313" key="3">
    <source>
        <dbReference type="Proteomes" id="UP001500016"/>
    </source>
</evidence>
<evidence type="ECO:0000313" key="2">
    <source>
        <dbReference type="EMBL" id="GAA2071524.1"/>
    </source>
</evidence>
<dbReference type="Proteomes" id="UP001500016">
    <property type="component" value="Unassembled WGS sequence"/>
</dbReference>